<keyword evidence="2" id="KW-0413">Isomerase</keyword>
<dbReference type="STRING" id="426418.B2VVQ1"/>
<dbReference type="GO" id="GO:0003755">
    <property type="term" value="F:peptidyl-prolyl cis-trans isomerase activity"/>
    <property type="evidence" value="ECO:0007669"/>
    <property type="project" value="UniProtKB-KW"/>
</dbReference>
<accession>B2VVQ1</accession>
<feature type="domain" description="VWFA" evidence="4">
    <location>
        <begin position="1050"/>
        <end position="1231"/>
    </location>
</feature>
<evidence type="ECO:0000259" key="5">
    <source>
        <dbReference type="PROSITE" id="PS51698"/>
    </source>
</evidence>
<dbReference type="SUPFAM" id="SSF57850">
    <property type="entry name" value="RING/U-box"/>
    <property type="match status" value="1"/>
</dbReference>
<reference evidence="7" key="1">
    <citation type="journal article" date="2013" name="G3 (Bethesda)">
        <title>Comparative genomics of a plant-pathogenic fungus, Pyrenophora tritici-repentis, reveals transduplication and the impact of repeat elements on pathogenicity and population divergence.</title>
        <authorList>
            <person name="Manning V.A."/>
            <person name="Pandelova I."/>
            <person name="Dhillon B."/>
            <person name="Wilhelm L.J."/>
            <person name="Goodwin S.B."/>
            <person name="Berlin A.M."/>
            <person name="Figueroa M."/>
            <person name="Freitag M."/>
            <person name="Hane J.K."/>
            <person name="Henrissat B."/>
            <person name="Holman W.H."/>
            <person name="Kodira C.D."/>
            <person name="Martin J."/>
            <person name="Oliver R.P."/>
            <person name="Robbertse B."/>
            <person name="Schackwitz W."/>
            <person name="Schwartz D.C."/>
            <person name="Spatafora J.W."/>
            <person name="Turgeon B.G."/>
            <person name="Yandava C."/>
            <person name="Young S."/>
            <person name="Zhou S."/>
            <person name="Zeng Q."/>
            <person name="Grigoriev I.V."/>
            <person name="Ma L.-J."/>
            <person name="Ciuffetti L.M."/>
        </authorList>
    </citation>
    <scope>NUCLEOTIDE SEQUENCE [LARGE SCALE GENOMIC DNA]</scope>
    <source>
        <strain evidence="7">Pt-1C-BFP</strain>
    </source>
</reference>
<dbReference type="eggNOG" id="KOG0417">
    <property type="taxonomic scope" value="Eukaryota"/>
</dbReference>
<dbReference type="EC" id="5.2.1.8" evidence="1"/>
<feature type="region of interest" description="Disordered" evidence="3">
    <location>
        <begin position="625"/>
        <end position="646"/>
    </location>
</feature>
<dbReference type="EMBL" id="DS231615">
    <property type="protein sequence ID" value="EDU40701.1"/>
    <property type="molecule type" value="Genomic_DNA"/>
</dbReference>
<dbReference type="InterPro" id="IPR002035">
    <property type="entry name" value="VWF_A"/>
</dbReference>
<evidence type="ECO:0000259" key="4">
    <source>
        <dbReference type="PROSITE" id="PS50234"/>
    </source>
</evidence>
<dbReference type="CDD" id="cd16655">
    <property type="entry name" value="RING-Ubox_WDSUB1-like"/>
    <property type="match status" value="1"/>
</dbReference>
<evidence type="ECO:0000313" key="7">
    <source>
        <dbReference type="Proteomes" id="UP000001471"/>
    </source>
</evidence>
<organism evidence="6 7">
    <name type="scientific">Pyrenophora tritici-repentis (strain Pt-1C-BFP)</name>
    <name type="common">Wheat tan spot fungus</name>
    <name type="synonym">Drechslera tritici-repentis</name>
    <dbReference type="NCBI Taxonomy" id="426418"/>
    <lineage>
        <taxon>Eukaryota</taxon>
        <taxon>Fungi</taxon>
        <taxon>Dikarya</taxon>
        <taxon>Ascomycota</taxon>
        <taxon>Pezizomycotina</taxon>
        <taxon>Dothideomycetes</taxon>
        <taxon>Pleosporomycetidae</taxon>
        <taxon>Pleosporales</taxon>
        <taxon>Pleosporineae</taxon>
        <taxon>Pleosporaceae</taxon>
        <taxon>Pyrenophora</taxon>
    </lineage>
</organism>
<dbReference type="Gene3D" id="3.40.50.410">
    <property type="entry name" value="von Willebrand factor, type A domain"/>
    <property type="match status" value="1"/>
</dbReference>
<evidence type="ECO:0000256" key="1">
    <source>
        <dbReference type="ARBA" id="ARBA00013194"/>
    </source>
</evidence>
<dbReference type="GO" id="GO:0016567">
    <property type="term" value="P:protein ubiquitination"/>
    <property type="evidence" value="ECO:0007669"/>
    <property type="project" value="InterPro"/>
</dbReference>
<dbReference type="Proteomes" id="UP000001471">
    <property type="component" value="Unassembled WGS sequence"/>
</dbReference>
<dbReference type="InterPro" id="IPR036465">
    <property type="entry name" value="vWFA_dom_sf"/>
</dbReference>
<feature type="domain" description="U-box" evidence="5">
    <location>
        <begin position="795"/>
        <end position="868"/>
    </location>
</feature>
<dbReference type="InterPro" id="IPR052085">
    <property type="entry name" value="WD-SAM-U-box"/>
</dbReference>
<dbReference type="OrthoDB" id="10069349at2759"/>
<name>B2VVQ1_PYRTR</name>
<dbReference type="SUPFAM" id="SSF53300">
    <property type="entry name" value="vWA-like"/>
    <property type="match status" value="1"/>
</dbReference>
<feature type="compositionally biased region" description="Acidic residues" evidence="3">
    <location>
        <begin position="631"/>
        <end position="642"/>
    </location>
</feature>
<evidence type="ECO:0000313" key="6">
    <source>
        <dbReference type="EMBL" id="EDU40701.1"/>
    </source>
</evidence>
<dbReference type="PROSITE" id="PS51698">
    <property type="entry name" value="U_BOX"/>
    <property type="match status" value="1"/>
</dbReference>
<evidence type="ECO:0000256" key="3">
    <source>
        <dbReference type="SAM" id="MobiDB-lite"/>
    </source>
</evidence>
<dbReference type="InterPro" id="IPR013083">
    <property type="entry name" value="Znf_RING/FYVE/PHD"/>
</dbReference>
<protein>
    <recommendedName>
        <fullName evidence="1">peptidylprolyl isomerase</fullName>
        <ecNumber evidence="1">5.2.1.8</ecNumber>
    </recommendedName>
</protein>
<dbReference type="PANTHER" id="PTHR46573:SF1">
    <property type="entry name" value="WD REPEAT, SAM AND U-BOX DOMAIN-CONTAINING PROTEIN 1"/>
    <property type="match status" value="1"/>
</dbReference>
<gene>
    <name evidence="6" type="ORF">PTRG_01263</name>
</gene>
<dbReference type="InParanoid" id="B2VVQ1"/>
<dbReference type="GO" id="GO:0004842">
    <property type="term" value="F:ubiquitin-protein transferase activity"/>
    <property type="evidence" value="ECO:0007669"/>
    <property type="project" value="InterPro"/>
</dbReference>
<dbReference type="SMART" id="SM00327">
    <property type="entry name" value="VWA"/>
    <property type="match status" value="1"/>
</dbReference>
<dbReference type="PROSITE" id="PS50234">
    <property type="entry name" value="VWFA"/>
    <property type="match status" value="1"/>
</dbReference>
<evidence type="ECO:0000256" key="2">
    <source>
        <dbReference type="ARBA" id="ARBA00023110"/>
    </source>
</evidence>
<sequence length="1331" mass="149970">MESYTVRVIAEGRSQRLLVVLSPSQLCSALVDSVRSQLPTLTTSLQLSDTKDYQISLHFTAEDGPRLNMEDLLSDTLPDPREVVYAVVDGIAPEQVSSQLTLTHRSKSSETTLRIRVVTPELAQSDINAIAPLPSRVPISYTLNQLKGLVEEHLGNSTEDGECPDLACNCSLARKIDSDAVLNVQDIGDWDVLQNVIIVHSNNNVVAIPVKDLALSTIQQATRDHLHGMNLDNKFLNALGGVEDTSVRQTGGKQYIKAPVMALCSKQCRTHRQGQQFRDTHNPPAWRAKTIDIHLSECPLEITAHNSDVTLEAAKLDDCAMNGILDIYAVQRWTQDPTDGVNQGKSGIFSYSAAWKHPFDQTDRGISDLLSTLRVFSDLTSSIIMDDERQDAILHMIDLLTHFPPAVRAAYILMRGENPRLCERAALAQCLYEALKKIVPLQIIKSDRMRLFEGSRILFGLILEKAKNMKLSKLSKIGDYSKLLYLSMPVYDMQNMTTMMPVLSLPVQTTTGLVAIGYHHAFDEGALLKWTNSQSSVKVSIVDQRWNRVATLSGGTTMQVVAFNADAVRSGQRYADGAYGSHYRSMTTPDEITVICVDLSRSMNERCGFEDFEHNEDAFADMQSHTGEDKDISEDLDNDSEDPAFPLPEPGELKGMSADVFTSIQTCEIIYHLSSAIRKSPLFSLFIDFLAIVGSDKNDFDRRKNAETVLQILKQLHKTQIASKQKELESRRTNATQYTYRTESESFRRDIGTLKNRSLRLQKFRSLLCAWLINCADRELRKVVGQTEGARPSFQIPPEYCCHISNEIMENTVITVDNYTYDRRNIERWLRSNERSPLTDLILTSNDLRPNVQIKEKITSYLNCADIISAHQKSRVHTRASSAMLHVTFQTPDGAHSFDLPRTLQSKVLWEIAFRLTKGRHDGYKLQHRNAPVPASEHAIELIVNPDHEIFINDVVSTAAVPAVNQKTEELCLYRQKFSTLSRIPSQVPLRFWTKLRNEGDGYCTGTNYDTHWKTMYSCFNREFCTGILDEEPCVHKVQNAPINASQPLVFKLLLDTLSTPSNETNHLTRLDVLKQMFDAYINRVLAYSFQPHIGLVTFNTKTQVAQKITNAVENSRHKLNNLAAYGDTAIWDSVALAQDQIQQHAKQYPNAKLRIICISDGEDNTSLNTVEDVAKRLTRCGIVVDSFCLGNTGNLRLQTLSSLTEGYVFAPKTLDEAMAICELEPVLSLLERPPSISPARSRYHHNRFRQYPHSSISTFSGATSEAQIQRVTPDSFPARREYPELQHIFVELGQFAKQVSRNRTNNNIWQTRMHIEIHNSSANPHPHYDI</sequence>
<dbReference type="OMA" id="AHGRICH"/>
<keyword evidence="2" id="KW-0697">Rotamase</keyword>
<dbReference type="Gene3D" id="3.30.40.10">
    <property type="entry name" value="Zinc/RING finger domain, C3HC4 (zinc finger)"/>
    <property type="match status" value="1"/>
</dbReference>
<dbReference type="PANTHER" id="PTHR46573">
    <property type="entry name" value="WD REPEAT, SAM AND U-BOX DOMAIN-CONTAINING PROTEIN 1"/>
    <property type="match status" value="1"/>
</dbReference>
<proteinExistence type="predicted"/>
<dbReference type="InterPro" id="IPR003613">
    <property type="entry name" value="Ubox_domain"/>
</dbReference>
<dbReference type="SMART" id="SM00504">
    <property type="entry name" value="Ubox"/>
    <property type="match status" value="1"/>
</dbReference>
<dbReference type="HOGENOM" id="CLU_003600_0_0_1"/>
<dbReference type="CDD" id="cd00198">
    <property type="entry name" value="vWFA"/>
    <property type="match status" value="1"/>
</dbReference>
<dbReference type="Pfam" id="PF04564">
    <property type="entry name" value="U-box"/>
    <property type="match status" value="1"/>
</dbReference>